<comment type="subcellular location">
    <subcellularLocation>
        <location evidence="1">Secreted</location>
    </subcellularLocation>
</comment>
<evidence type="ECO:0000256" key="1">
    <source>
        <dbReference type="ARBA" id="ARBA00004613"/>
    </source>
</evidence>
<dbReference type="Gene3D" id="3.30.430.20">
    <property type="entry name" value="Gnk2 domain, C-X8-C-X2-C motif"/>
    <property type="match status" value="2"/>
</dbReference>
<dbReference type="InterPro" id="IPR002902">
    <property type="entry name" value="GNK2"/>
</dbReference>
<dbReference type="Proteomes" id="UP000436088">
    <property type="component" value="Unassembled WGS sequence"/>
</dbReference>
<dbReference type="GO" id="GO:0005576">
    <property type="term" value="C:extracellular region"/>
    <property type="evidence" value="ECO:0007669"/>
    <property type="project" value="UniProtKB-SubCell"/>
</dbReference>
<dbReference type="PANTHER" id="PTHR32411:SF43">
    <property type="entry name" value="CYSTEINE-RICH REPEAT SECRETORY PROTEIN 38"/>
    <property type="match status" value="1"/>
</dbReference>
<evidence type="ECO:0000313" key="8">
    <source>
        <dbReference type="Proteomes" id="UP000436088"/>
    </source>
</evidence>
<evidence type="ECO:0000256" key="3">
    <source>
        <dbReference type="ARBA" id="ARBA00022729"/>
    </source>
</evidence>
<dbReference type="AlphaFoldDB" id="A0A6A2WZ15"/>
<keyword evidence="3" id="KW-0732">Signal</keyword>
<dbReference type="InterPro" id="IPR038408">
    <property type="entry name" value="GNK2_sf"/>
</dbReference>
<dbReference type="InterPro" id="IPR050581">
    <property type="entry name" value="CRR_secretory_protein"/>
</dbReference>
<evidence type="ECO:0000313" key="7">
    <source>
        <dbReference type="EMBL" id="KAE8667118.1"/>
    </source>
</evidence>
<evidence type="ECO:0000256" key="4">
    <source>
        <dbReference type="ARBA" id="ARBA00022737"/>
    </source>
</evidence>
<feature type="domain" description="Gnk2-homologous" evidence="6">
    <location>
        <begin position="40"/>
        <end position="142"/>
    </location>
</feature>
<keyword evidence="2" id="KW-0964">Secreted</keyword>
<organism evidence="7 8">
    <name type="scientific">Hibiscus syriacus</name>
    <name type="common">Rose of Sharon</name>
    <dbReference type="NCBI Taxonomy" id="106335"/>
    <lineage>
        <taxon>Eukaryota</taxon>
        <taxon>Viridiplantae</taxon>
        <taxon>Streptophyta</taxon>
        <taxon>Embryophyta</taxon>
        <taxon>Tracheophyta</taxon>
        <taxon>Spermatophyta</taxon>
        <taxon>Magnoliopsida</taxon>
        <taxon>eudicotyledons</taxon>
        <taxon>Gunneridae</taxon>
        <taxon>Pentapetalae</taxon>
        <taxon>rosids</taxon>
        <taxon>malvids</taxon>
        <taxon>Malvales</taxon>
        <taxon>Malvaceae</taxon>
        <taxon>Malvoideae</taxon>
        <taxon>Hibiscus</taxon>
    </lineage>
</organism>
<keyword evidence="4" id="KW-0677">Repeat</keyword>
<keyword evidence="8" id="KW-1185">Reference proteome</keyword>
<gene>
    <name evidence="7" type="ORF">F3Y22_tig00112443pilonHSYRG00028</name>
</gene>
<name>A0A6A2WZ15_HIBSY</name>
<evidence type="ECO:0000259" key="6">
    <source>
        <dbReference type="PROSITE" id="PS51473"/>
    </source>
</evidence>
<dbReference type="PANTHER" id="PTHR32411">
    <property type="entry name" value="CYSTEINE-RICH REPEAT SECRETORY PROTEIN 38-RELATED"/>
    <property type="match status" value="1"/>
</dbReference>
<dbReference type="CDD" id="cd23509">
    <property type="entry name" value="Gnk2-like"/>
    <property type="match status" value="2"/>
</dbReference>
<proteinExistence type="inferred from homology"/>
<protein>
    <recommendedName>
        <fullName evidence="6">Gnk2-homologous domain-containing protein</fullName>
    </recommendedName>
</protein>
<accession>A0A6A2WZ15</accession>
<dbReference type="Pfam" id="PF01657">
    <property type="entry name" value="Stress-antifung"/>
    <property type="match status" value="1"/>
</dbReference>
<sequence>MYDSDRVQPWSKRIPWQVIPPSFGADASYFGCSDSFGAGSNPISFGCSNSRNQSSYNFEANLNKLILYLSTNAPPRRFALGVVGETPDKVYSLALCRRDYSDTDCKTCILKTGCFIRMHCPDYGAAVIRYDTCLLRFLNVPFHGGIDNLYEIYESDLNKVSESDSFDEKTRGFYMWNLNNVSKPETFNQKTTELLSELAQNVCRRRDGAVGSEKLYGLAQCRRDLSSRELVVFRWPMKPLKTRACLMYSIGLAAHDQECEQIQV</sequence>
<comment type="similarity">
    <text evidence="5">Belongs to the cysteine-rich repeat secretory protein family.</text>
</comment>
<dbReference type="PROSITE" id="PS51473">
    <property type="entry name" value="GNK2"/>
    <property type="match status" value="1"/>
</dbReference>
<evidence type="ECO:0000256" key="2">
    <source>
        <dbReference type="ARBA" id="ARBA00022525"/>
    </source>
</evidence>
<reference evidence="7" key="1">
    <citation type="submission" date="2019-09" db="EMBL/GenBank/DDBJ databases">
        <title>Draft genome information of white flower Hibiscus syriacus.</title>
        <authorList>
            <person name="Kim Y.-M."/>
        </authorList>
    </citation>
    <scope>NUCLEOTIDE SEQUENCE [LARGE SCALE GENOMIC DNA]</scope>
    <source>
        <strain evidence="7">YM2019G1</strain>
    </source>
</reference>
<comment type="caution">
    <text evidence="7">The sequence shown here is derived from an EMBL/GenBank/DDBJ whole genome shotgun (WGS) entry which is preliminary data.</text>
</comment>
<evidence type="ECO:0000256" key="5">
    <source>
        <dbReference type="ARBA" id="ARBA00038515"/>
    </source>
</evidence>
<dbReference type="EMBL" id="VEPZ02001581">
    <property type="protein sequence ID" value="KAE8667118.1"/>
    <property type="molecule type" value="Genomic_DNA"/>
</dbReference>